<sequence>MDQSTLFNLLSICVLVSGASRPPLYLNITAYDCNTPVWYRMSQVIPRYRHVDKGVSVTCTLDTPQVARVINATVTTCYVYRLSTSWWVTNQCSETRREVPATTKDCTKHEQPESACAKHYYDSNSWRLGRSNFITRHCYCSTTTSAVTMIGEHTPFLYCHASSCIRCEDTEVSKGTCVLPSGSSIYLPLHEALYPDRLTVQGLLFHYPLRVKLPGHHEAFNLVEMRSGHAETISKLYYIDCALPNKRSKRGAWRSDASPNRRSDGWGHLIDHEIPAGVYPAESYALKLLWAHVTHQMYADYTILIRSLTGFENVTGTVLGERYLYWHCDFVYVTMKKWDNNTIYLPVIYKGKDYYMVPSTSVVTKLSPTSPFRAARGPTLIVTADGIIFQGTSGDKSYPVPFPTPADLVVSSFNGE</sequence>
<dbReference type="Pfam" id="PF06208">
    <property type="entry name" value="BDV_G"/>
    <property type="match status" value="1"/>
</dbReference>
<gene>
    <name evidence="1" type="primary">Vp1</name>
</gene>
<dbReference type="InterPro" id="IPR009344">
    <property type="entry name" value="BDV_G"/>
</dbReference>
<name>A0AA48SG48_9MONO</name>
<organism evidence="1">
    <name type="scientific">little skate bornavirus</name>
    <dbReference type="NCBI Taxonomy" id="3055759"/>
    <lineage>
        <taxon>Viruses</taxon>
        <taxon>Riboviria</taxon>
        <taxon>Orthornavirae</taxon>
        <taxon>Negarnaviricota</taxon>
        <taxon>Haploviricotina</taxon>
        <taxon>Monjiviricetes</taxon>
        <taxon>Mononegavirales</taxon>
        <taxon>Bornaviridae</taxon>
        <taxon>Cartilovirus</taxon>
        <taxon>Cartilovirus plani</taxon>
    </lineage>
</organism>
<accession>A0AA48SG48</accession>
<evidence type="ECO:0000313" key="1">
    <source>
        <dbReference type="EMBL" id="DBA13177.1"/>
    </source>
</evidence>
<reference evidence="1" key="1">
    <citation type="journal article" date="2023" name="bioRxiv">
        <title>Diving Deep into Fish Bornaviruses: Uncovering Hidden Diversity and Transcriptional Strategies through Comprehensive Data Mining.</title>
        <authorList>
            <person name="Eshak M."/>
            <person name="Rubbenstroth D."/>
            <person name="Beer M."/>
            <person name="Pfaff F."/>
        </authorList>
    </citation>
    <scope>NUCLEOTIDE SEQUENCE</scope>
    <source>
        <strain evidence="1">AoL</strain>
    </source>
</reference>
<protein>
    <submittedName>
        <fullName evidence="1">Viral protein 1</fullName>
    </submittedName>
</protein>
<dbReference type="EMBL" id="BK063518">
    <property type="protein sequence ID" value="DBA13177.1"/>
    <property type="molecule type" value="Viral_cRNA"/>
</dbReference>
<proteinExistence type="predicted"/>